<dbReference type="Pfam" id="PF12704">
    <property type="entry name" value="MacB_PCD"/>
    <property type="match status" value="1"/>
</dbReference>
<dbReference type="GO" id="GO:0005886">
    <property type="term" value="C:plasma membrane"/>
    <property type="evidence" value="ECO:0007669"/>
    <property type="project" value="UniProtKB-SubCell"/>
</dbReference>
<evidence type="ECO:0000259" key="8">
    <source>
        <dbReference type="Pfam" id="PF12704"/>
    </source>
</evidence>
<keyword evidence="3" id="KW-0812">Transmembrane</keyword>
<keyword evidence="4" id="KW-1133">Transmembrane helix</keyword>
<comment type="subcellular location">
    <subcellularLocation>
        <location evidence="1">Cell membrane</location>
        <topology evidence="1">Multi-pass membrane protein</topology>
    </subcellularLocation>
</comment>
<dbReference type="PANTHER" id="PTHR30572">
    <property type="entry name" value="MEMBRANE COMPONENT OF TRANSPORTER-RELATED"/>
    <property type="match status" value="1"/>
</dbReference>
<name>A0A0B7JJX0_9GAMM</name>
<dbReference type="InterPro" id="IPR050250">
    <property type="entry name" value="Macrolide_Exporter_MacB"/>
</dbReference>
<accession>A0A2T3KBT0</accession>
<dbReference type="AlphaFoldDB" id="A0A0B7JJX0"/>
<dbReference type="InterPro" id="IPR025857">
    <property type="entry name" value="MacB_PCD"/>
</dbReference>
<evidence type="ECO:0000256" key="4">
    <source>
        <dbReference type="ARBA" id="ARBA00022989"/>
    </source>
</evidence>
<organism evidence="9 10">
    <name type="scientific">Photobacterium kishitanii</name>
    <dbReference type="NCBI Taxonomy" id="318456"/>
    <lineage>
        <taxon>Bacteria</taxon>
        <taxon>Pseudomonadati</taxon>
        <taxon>Pseudomonadota</taxon>
        <taxon>Gammaproteobacteria</taxon>
        <taxon>Vibrionales</taxon>
        <taxon>Vibrionaceae</taxon>
        <taxon>Photobacterium</taxon>
    </lineage>
</organism>
<feature type="domain" description="ABC3 transporter permease C-terminal" evidence="7">
    <location>
        <begin position="280"/>
        <end position="395"/>
    </location>
</feature>
<dbReference type="InterPro" id="IPR003838">
    <property type="entry name" value="ABC3_permease_C"/>
</dbReference>
<sequence>MIALLSQTLQTIIAHRLRSSLAIIAIIWGIISVLVLVALGEGFYQVNKQSMSALISNTQTVSMGKTSQPWQGYPARRALNATQANYEALATLPQVKHLSIIFNADKPQITDMAGIKLKAKLSGVDTHFIPLQKIKLISGSRPITISDQHNHTRVVIVGWRLAKQAKLSIGDKIKINAIPFSVIGIAPKSEYNFQFSPKSAIIPSATYGNIWQNLPSEAIIEPQDTVSRTKLRNVVQTYFAHVLQFNPQDTQAINMPDFSRFAKTYLALFRGIQLFLAASGAMTLAVGALGVANIMFLSVTERTREIGVRLAIGATPTHILTQFMVEGAVLVIIGTVMGFSLSWVIIKFLAMSQLPQWLGIPTLTSTAIILTLTITAILALLAAFFPARRAANLTPVIALSARA</sequence>
<evidence type="ECO:0000259" key="7">
    <source>
        <dbReference type="Pfam" id="PF02687"/>
    </source>
</evidence>
<reference evidence="9 10" key="1">
    <citation type="submission" date="2018-01" db="EMBL/GenBank/DDBJ databases">
        <title>Whole genome sequencing of Histamine producing bacteria.</title>
        <authorList>
            <person name="Butler K."/>
        </authorList>
    </citation>
    <scope>NUCLEOTIDE SEQUENCE [LARGE SCALE GENOMIC DNA]</scope>
    <source>
        <strain evidence="9 10">FS-7.2</strain>
    </source>
</reference>
<evidence type="ECO:0000256" key="2">
    <source>
        <dbReference type="ARBA" id="ARBA00022475"/>
    </source>
</evidence>
<comment type="similarity">
    <text evidence="6">Belongs to the ABC-4 integral membrane protein family.</text>
</comment>
<evidence type="ECO:0000256" key="5">
    <source>
        <dbReference type="ARBA" id="ARBA00023136"/>
    </source>
</evidence>
<dbReference type="PANTHER" id="PTHR30572:SF4">
    <property type="entry name" value="ABC TRANSPORTER PERMEASE YTRF"/>
    <property type="match status" value="1"/>
</dbReference>
<evidence type="ECO:0000313" key="9">
    <source>
        <dbReference type="EMBL" id="PSU92074.1"/>
    </source>
</evidence>
<dbReference type="eggNOG" id="COG0577">
    <property type="taxonomic scope" value="Bacteria"/>
</dbReference>
<dbReference type="GO" id="GO:0022857">
    <property type="term" value="F:transmembrane transporter activity"/>
    <property type="evidence" value="ECO:0007669"/>
    <property type="project" value="TreeGrafter"/>
</dbReference>
<protein>
    <submittedName>
        <fullName evidence="9">ABC transporter substrate-binding protein</fullName>
    </submittedName>
</protein>
<dbReference type="Proteomes" id="UP000241426">
    <property type="component" value="Unassembled WGS sequence"/>
</dbReference>
<evidence type="ECO:0000256" key="6">
    <source>
        <dbReference type="ARBA" id="ARBA00038076"/>
    </source>
</evidence>
<comment type="caution">
    <text evidence="9">The sequence shown here is derived from an EMBL/GenBank/DDBJ whole genome shotgun (WGS) entry which is preliminary data.</text>
</comment>
<proteinExistence type="inferred from homology"/>
<evidence type="ECO:0000256" key="3">
    <source>
        <dbReference type="ARBA" id="ARBA00022692"/>
    </source>
</evidence>
<evidence type="ECO:0000313" key="10">
    <source>
        <dbReference type="Proteomes" id="UP000241426"/>
    </source>
</evidence>
<dbReference type="RefSeq" id="WP_036791981.1">
    <property type="nucleotide sequence ID" value="NZ_JAUZMX010000002.1"/>
</dbReference>
<keyword evidence="5" id="KW-0472">Membrane</keyword>
<dbReference type="GeneID" id="29946000"/>
<gene>
    <name evidence="9" type="ORF">C9J27_22720</name>
</gene>
<keyword evidence="2" id="KW-1003">Cell membrane</keyword>
<dbReference type="EMBL" id="PYNF01000035">
    <property type="protein sequence ID" value="PSU92074.1"/>
    <property type="molecule type" value="Genomic_DNA"/>
</dbReference>
<evidence type="ECO:0000256" key="1">
    <source>
        <dbReference type="ARBA" id="ARBA00004651"/>
    </source>
</evidence>
<dbReference type="Pfam" id="PF02687">
    <property type="entry name" value="FtsX"/>
    <property type="match status" value="1"/>
</dbReference>
<feature type="domain" description="MacB-like periplasmic core" evidence="8">
    <location>
        <begin position="19"/>
        <end position="235"/>
    </location>
</feature>
<accession>A0A0B7JJX0</accession>